<evidence type="ECO:0000259" key="1">
    <source>
        <dbReference type="Pfam" id="PF11817"/>
    </source>
</evidence>
<dbReference type="EMBL" id="JADBJN010000002">
    <property type="protein sequence ID" value="KAG5674369.1"/>
    <property type="molecule type" value="Genomic_DNA"/>
</dbReference>
<keyword evidence="3" id="KW-1185">Reference proteome</keyword>
<accession>A0A9J6BWP5</accession>
<dbReference type="Pfam" id="PF11817">
    <property type="entry name" value="Foie-gras_1"/>
    <property type="match status" value="1"/>
</dbReference>
<comment type="caution">
    <text evidence="2">The sequence shown here is derived from an EMBL/GenBank/DDBJ whole genome shotgun (WGS) entry which is preliminary data.</text>
</comment>
<dbReference type="GO" id="GO:0005737">
    <property type="term" value="C:cytoplasm"/>
    <property type="evidence" value="ECO:0007669"/>
    <property type="project" value="TreeGrafter"/>
</dbReference>
<dbReference type="AlphaFoldDB" id="A0A9J6BWP5"/>
<dbReference type="Proteomes" id="UP001107558">
    <property type="component" value="Chromosome 2"/>
</dbReference>
<protein>
    <recommendedName>
        <fullName evidence="1">Trafficking protein particle complex subunit 11 domain-containing protein</fullName>
    </recommendedName>
</protein>
<dbReference type="InterPro" id="IPR021773">
    <property type="entry name" value="TPC11"/>
</dbReference>
<sequence>MAEFPSELLATTQPLIGFYGLDLNIASHKAIYDSFNRSERPPIQYKIIPNNYEFPTKKPKRQSFEWYNPKHLIKKNWMLKYQHVVPSLIVVFIELEWKEPQWTEKQVQCSTVIQQLKSKLQDRQTRIALVLLHKTAPVLASDDLIATERASALANACEINSKNLYVLPMSENLIGYIVRLESAFLELAQSFYIGMLKNYRSHQTTSQHLTLKVRHQFKMGFISELRQDFPTALKHYTQSYANLENIRVVDTNCWEIKTIAGFINYKICRLMFKLNLPRDSITQFKAHIEKYKSRTGFKELTFEHHGWLSLQFSYFGEIFNEAVKNGLAAIQTQNPAIYYLKAAEHIYKRREIFMQSNITTTDEISSPTLTSSMLYSDFFGVRNGNDRDQGADQQIITLIRDVETKYNYSAVIINLLSQAMSQFKIYRCGRSRKKCAVMMADEYFKCSEYTKALT</sequence>
<name>A0A9J6BWP5_POLVA</name>
<organism evidence="2 3">
    <name type="scientific">Polypedilum vanderplanki</name>
    <name type="common">Sleeping chironomid midge</name>
    <dbReference type="NCBI Taxonomy" id="319348"/>
    <lineage>
        <taxon>Eukaryota</taxon>
        <taxon>Metazoa</taxon>
        <taxon>Ecdysozoa</taxon>
        <taxon>Arthropoda</taxon>
        <taxon>Hexapoda</taxon>
        <taxon>Insecta</taxon>
        <taxon>Pterygota</taxon>
        <taxon>Neoptera</taxon>
        <taxon>Endopterygota</taxon>
        <taxon>Diptera</taxon>
        <taxon>Nematocera</taxon>
        <taxon>Chironomoidea</taxon>
        <taxon>Chironomidae</taxon>
        <taxon>Chironominae</taxon>
        <taxon>Polypedilum</taxon>
        <taxon>Polypedilum</taxon>
    </lineage>
</organism>
<feature type="domain" description="Trafficking protein particle complex subunit 11" evidence="1">
    <location>
        <begin position="252"/>
        <end position="453"/>
    </location>
</feature>
<reference evidence="2" key="1">
    <citation type="submission" date="2021-03" db="EMBL/GenBank/DDBJ databases">
        <title>Chromosome level genome of the anhydrobiotic midge Polypedilum vanderplanki.</title>
        <authorList>
            <person name="Yoshida Y."/>
            <person name="Kikawada T."/>
            <person name="Gusev O."/>
        </authorList>
    </citation>
    <scope>NUCLEOTIDE SEQUENCE</scope>
    <source>
        <strain evidence="2">NIAS01</strain>
        <tissue evidence="2">Whole body or cell culture</tissue>
    </source>
</reference>
<proteinExistence type="predicted"/>
<dbReference type="PANTHER" id="PTHR14374:SF0">
    <property type="entry name" value="TRAFFICKING PROTEIN PARTICLE COMPLEX SUBUNIT 11"/>
    <property type="match status" value="1"/>
</dbReference>
<dbReference type="OrthoDB" id="6278596at2759"/>
<evidence type="ECO:0000313" key="3">
    <source>
        <dbReference type="Proteomes" id="UP001107558"/>
    </source>
</evidence>
<gene>
    <name evidence="2" type="ORF">PVAND_004343</name>
</gene>
<evidence type="ECO:0000313" key="2">
    <source>
        <dbReference type="EMBL" id="KAG5674369.1"/>
    </source>
</evidence>
<dbReference type="PANTHER" id="PTHR14374">
    <property type="entry name" value="FOIE GRAS"/>
    <property type="match status" value="1"/>
</dbReference>